<dbReference type="CDD" id="cd01282">
    <property type="entry name" value="HTH_MerR-like_sg3"/>
    <property type="match status" value="1"/>
</dbReference>
<keyword evidence="7" id="KW-1185">Reference proteome</keyword>
<organism evidence="6 7">
    <name type="scientific">Paenibacillus etheri</name>
    <dbReference type="NCBI Taxonomy" id="1306852"/>
    <lineage>
        <taxon>Bacteria</taxon>
        <taxon>Bacillati</taxon>
        <taxon>Bacillota</taxon>
        <taxon>Bacilli</taxon>
        <taxon>Bacillales</taxon>
        <taxon>Paenibacillaceae</taxon>
        <taxon>Paenibacillus</taxon>
    </lineage>
</organism>
<comment type="caution">
    <text evidence="6">The sequence shown here is derived from an EMBL/GenBank/DDBJ whole genome shotgun (WGS) entry which is preliminary data.</text>
</comment>
<keyword evidence="3" id="KW-0804">Transcription</keyword>
<dbReference type="OrthoDB" id="9806513at2"/>
<dbReference type="Proteomes" id="UP000054709">
    <property type="component" value="Unassembled WGS sequence"/>
</dbReference>
<dbReference type="AlphaFoldDB" id="A0A0W1APZ3"/>
<dbReference type="EMBL" id="LCZJ02000076">
    <property type="protein sequence ID" value="KTD83299.1"/>
    <property type="molecule type" value="Genomic_DNA"/>
</dbReference>
<keyword evidence="1" id="KW-0805">Transcription regulation</keyword>
<dbReference type="GO" id="GO:0003700">
    <property type="term" value="F:DNA-binding transcription factor activity"/>
    <property type="evidence" value="ECO:0007669"/>
    <property type="project" value="InterPro"/>
</dbReference>
<feature type="domain" description="HTH merR-type" evidence="5">
    <location>
        <begin position="1"/>
        <end position="68"/>
    </location>
</feature>
<dbReference type="InterPro" id="IPR047057">
    <property type="entry name" value="MerR_fam"/>
</dbReference>
<dbReference type="GO" id="GO:0003677">
    <property type="term" value="F:DNA binding"/>
    <property type="evidence" value="ECO:0007669"/>
    <property type="project" value="UniProtKB-KW"/>
</dbReference>
<name>A0A0W1APZ3_9BACL</name>
<dbReference type="PROSITE" id="PS50937">
    <property type="entry name" value="HTH_MERR_2"/>
    <property type="match status" value="1"/>
</dbReference>
<accession>A0A0W1APZ3</accession>
<dbReference type="RefSeq" id="WP_060626806.1">
    <property type="nucleotide sequence ID" value="NZ_LCZJ02000076.1"/>
</dbReference>
<dbReference type="PROSITE" id="PS00552">
    <property type="entry name" value="HTH_MERR_1"/>
    <property type="match status" value="1"/>
</dbReference>
<evidence type="ECO:0000256" key="2">
    <source>
        <dbReference type="ARBA" id="ARBA00023125"/>
    </source>
</evidence>
<protein>
    <submittedName>
        <fullName evidence="6">MerR family transcriptional regulator</fullName>
    </submittedName>
</protein>
<feature type="coiled-coil region" evidence="4">
    <location>
        <begin position="88"/>
        <end position="118"/>
    </location>
</feature>
<dbReference type="Pfam" id="PF13411">
    <property type="entry name" value="MerR_1"/>
    <property type="match status" value="1"/>
</dbReference>
<dbReference type="SMART" id="SM00422">
    <property type="entry name" value="HTH_MERR"/>
    <property type="match status" value="1"/>
</dbReference>
<dbReference type="Gene3D" id="1.10.1660.10">
    <property type="match status" value="1"/>
</dbReference>
<evidence type="ECO:0000256" key="4">
    <source>
        <dbReference type="SAM" id="Coils"/>
    </source>
</evidence>
<keyword evidence="2" id="KW-0238">DNA-binding</keyword>
<evidence type="ECO:0000313" key="7">
    <source>
        <dbReference type="Proteomes" id="UP000054709"/>
    </source>
</evidence>
<evidence type="ECO:0000256" key="1">
    <source>
        <dbReference type="ARBA" id="ARBA00023015"/>
    </source>
</evidence>
<dbReference type="PANTHER" id="PTHR30204:SF94">
    <property type="entry name" value="HEAVY METAL-DEPENDENT TRANSCRIPTIONAL REGULATOR HI_0293-RELATED"/>
    <property type="match status" value="1"/>
</dbReference>
<reference evidence="6 7" key="1">
    <citation type="journal article" date="2015" name="Int. Biodeterior. Biodegradation">
        <title>Physiological and genetic screening methods for the isolation of methyl tert-butyl ether-degrading bacteria for bioremediation purposes.</title>
        <authorList>
            <person name="Guisado I.M."/>
            <person name="Purswani J."/>
            <person name="Gonzalez Lopez J."/>
            <person name="Pozo C."/>
        </authorList>
    </citation>
    <scope>NUCLEOTIDE SEQUENCE [LARGE SCALE GENOMIC DNA]</scope>
    <source>
        <strain evidence="6 7">SH7</strain>
    </source>
</reference>
<dbReference type="InterPro" id="IPR009061">
    <property type="entry name" value="DNA-bd_dom_put_sf"/>
</dbReference>
<keyword evidence="4" id="KW-0175">Coiled coil</keyword>
<dbReference type="PANTHER" id="PTHR30204">
    <property type="entry name" value="REDOX-CYCLING DRUG-SENSING TRANSCRIPTIONAL ACTIVATOR SOXR"/>
    <property type="match status" value="1"/>
</dbReference>
<dbReference type="PRINTS" id="PR00040">
    <property type="entry name" value="HTHMERR"/>
</dbReference>
<dbReference type="InterPro" id="IPR000551">
    <property type="entry name" value="MerR-type_HTH_dom"/>
</dbReference>
<sequence length="130" mass="14809">MKIGELAKLTGVSVRSLRYYESQGLISPIRQANGYREYSPLAVETVETIKLYLNLGLSTEQIAGFLHCVLKNKEAFCAEVMPLYRSKLEDIERQLVELNQIKRNLEERMASILQEQNESSLGACKLENLE</sequence>
<dbReference type="SUPFAM" id="SSF46955">
    <property type="entry name" value="Putative DNA-binding domain"/>
    <property type="match status" value="1"/>
</dbReference>
<evidence type="ECO:0000313" key="6">
    <source>
        <dbReference type="EMBL" id="KTD83299.1"/>
    </source>
</evidence>
<proteinExistence type="predicted"/>
<gene>
    <name evidence="6" type="ORF">UQ64_02510</name>
</gene>
<evidence type="ECO:0000256" key="3">
    <source>
        <dbReference type="ARBA" id="ARBA00023163"/>
    </source>
</evidence>
<evidence type="ECO:0000259" key="5">
    <source>
        <dbReference type="PROSITE" id="PS50937"/>
    </source>
</evidence>